<reference evidence="1" key="1">
    <citation type="submission" date="2019-11" db="EMBL/GenBank/DDBJ databases">
        <title>Microbial mats filling the niche in hypersaline microbial mats.</title>
        <authorList>
            <person name="Wong H.L."/>
            <person name="Macleod F.I."/>
            <person name="White R.A. III"/>
            <person name="Burns B.P."/>
        </authorList>
    </citation>
    <scope>NUCLEOTIDE SEQUENCE</scope>
    <source>
        <strain evidence="1">Bin_327</strain>
    </source>
</reference>
<evidence type="ECO:0000313" key="1">
    <source>
        <dbReference type="EMBL" id="MBD3364552.1"/>
    </source>
</evidence>
<organism evidence="1 2">
    <name type="scientific">candidate division WOR-3 bacterium</name>
    <dbReference type="NCBI Taxonomy" id="2052148"/>
    <lineage>
        <taxon>Bacteria</taxon>
        <taxon>Bacteria division WOR-3</taxon>
    </lineage>
</organism>
<evidence type="ECO:0008006" key="3">
    <source>
        <dbReference type="Google" id="ProtNLM"/>
    </source>
</evidence>
<dbReference type="Proteomes" id="UP000630660">
    <property type="component" value="Unassembled WGS sequence"/>
</dbReference>
<accession>A0A9D5K8Y7</accession>
<dbReference type="AlphaFoldDB" id="A0A9D5K8Y7"/>
<sequence>MADLLHWRTLTTAVNEIPAPPSFLVDKVFKTKVQAIAEEIDADVVVGGKRLAPFVSPIEEGAVVSRLGRKVQSIKAPRIRIKKAVPASDLLAVRTAGSALYLGEGGIEGYKNQRMALELADLKRMIVRTTEWMAAQSLQGTLTVSQDNVDFEIDYLLPSEHKPVLTGTDLWTDTDNSDPISDILTWKRLISGTTGYSADTAIAGKAAVDALLAHTKVREMLNYRNFNVGEISVGRSNYIGRLAGVDIYEYDASYTDSSDTSHNFIPDTAFIMVASDGPFRIHHALAYDLDNEVAVAQPFFAKSWTDADPSILWLLAESRPLPVPHWPECIVFATVTS</sequence>
<evidence type="ECO:0000313" key="2">
    <source>
        <dbReference type="Proteomes" id="UP000630660"/>
    </source>
</evidence>
<dbReference type="Gene3D" id="3.15.30.10">
    <property type="entry name" value="putative capsid protein of prophage domain like"/>
    <property type="match status" value="1"/>
</dbReference>
<gene>
    <name evidence="1" type="ORF">GF359_04995</name>
</gene>
<dbReference type="EMBL" id="WJKJ01000162">
    <property type="protein sequence ID" value="MBD3364552.1"/>
    <property type="molecule type" value="Genomic_DNA"/>
</dbReference>
<name>A0A9D5K8Y7_UNCW3</name>
<dbReference type="Pfam" id="PF03864">
    <property type="entry name" value="Phage_cap_E"/>
    <property type="match status" value="1"/>
</dbReference>
<proteinExistence type="predicted"/>
<protein>
    <recommendedName>
        <fullName evidence="3">Major capsid protein</fullName>
    </recommendedName>
</protein>
<comment type="caution">
    <text evidence="1">The sequence shown here is derived from an EMBL/GenBank/DDBJ whole genome shotgun (WGS) entry which is preliminary data.</text>
</comment>
<dbReference type="Gene3D" id="3.30.1930.10">
    <property type="entry name" value="capsid protein of prophage domain"/>
    <property type="match status" value="1"/>
</dbReference>
<dbReference type="InterPro" id="IPR005564">
    <property type="entry name" value="Major_capsid_GpE"/>
</dbReference>